<dbReference type="EMBL" id="JAHUZE010000003">
    <property type="protein sequence ID" value="MBV7380248.1"/>
    <property type="molecule type" value="Genomic_DNA"/>
</dbReference>
<evidence type="ECO:0000313" key="2">
    <source>
        <dbReference type="Proteomes" id="UP000756530"/>
    </source>
</evidence>
<dbReference type="Proteomes" id="UP000756530">
    <property type="component" value="Unassembled WGS sequence"/>
</dbReference>
<dbReference type="Pfam" id="PF12100">
    <property type="entry name" value="DUF3576"/>
    <property type="match status" value="1"/>
</dbReference>
<dbReference type="InterPro" id="IPR021959">
    <property type="entry name" value="DUF3576"/>
</dbReference>
<keyword evidence="2" id="KW-1185">Reference proteome</keyword>
<proteinExistence type="predicted"/>
<reference evidence="1 2" key="1">
    <citation type="submission" date="2021-05" db="EMBL/GenBank/DDBJ databases">
        <title>Culturable bacteria isolated from Daya Bay.</title>
        <authorList>
            <person name="Zheng W."/>
            <person name="Yu S."/>
            <person name="Huang Y."/>
        </authorList>
    </citation>
    <scope>NUCLEOTIDE SEQUENCE [LARGE SCALE GENOMIC DNA]</scope>
    <source>
        <strain evidence="1 2">DP4N28-5</strain>
    </source>
</reference>
<organism evidence="1 2">
    <name type="scientific">Maritimibacter dapengensis</name>
    <dbReference type="NCBI Taxonomy" id="2836868"/>
    <lineage>
        <taxon>Bacteria</taxon>
        <taxon>Pseudomonadati</taxon>
        <taxon>Pseudomonadota</taxon>
        <taxon>Alphaproteobacteria</taxon>
        <taxon>Rhodobacterales</taxon>
        <taxon>Roseobacteraceae</taxon>
        <taxon>Maritimibacter</taxon>
    </lineage>
</organism>
<gene>
    <name evidence="1" type="ORF">KJP28_15060</name>
</gene>
<accession>A0ABS6T4Q8</accession>
<protein>
    <submittedName>
        <fullName evidence="1">DUF3576 domain-containing protein</fullName>
    </submittedName>
</protein>
<sequence length="170" mass="17938">MRDGRIVVKAVLLTALVALPACSGGGLFGGRSNAPDASTTAEMSERPDRAIQRSGGSSVFDLFTNADDPNTTVEVNKYLWNASLDVLSFMPVQAADPFTGVIVFGYGVPPGGGGAYRATVHVSDPALDARGLHVALQNRGGRPVSTETQHAIEDAILGRARQLRIQDYDL</sequence>
<comment type="caution">
    <text evidence="1">The sequence shown here is derived from an EMBL/GenBank/DDBJ whole genome shotgun (WGS) entry which is preliminary data.</text>
</comment>
<name>A0ABS6T4Q8_9RHOB</name>
<dbReference type="RefSeq" id="WP_218393432.1">
    <property type="nucleotide sequence ID" value="NZ_JAHUZE010000003.1"/>
</dbReference>
<evidence type="ECO:0000313" key="1">
    <source>
        <dbReference type="EMBL" id="MBV7380248.1"/>
    </source>
</evidence>